<keyword evidence="2" id="KW-1185">Reference proteome</keyword>
<dbReference type="Proteomes" id="UP001165083">
    <property type="component" value="Unassembled WGS sequence"/>
</dbReference>
<evidence type="ECO:0000313" key="1">
    <source>
        <dbReference type="EMBL" id="GMF19926.1"/>
    </source>
</evidence>
<dbReference type="OrthoDB" id="128139at2759"/>
<name>A0A9W6TTZ4_9STRA</name>
<evidence type="ECO:0000313" key="2">
    <source>
        <dbReference type="Proteomes" id="UP001165083"/>
    </source>
</evidence>
<proteinExistence type="predicted"/>
<comment type="caution">
    <text evidence="1">The sequence shown here is derived from an EMBL/GenBank/DDBJ whole genome shotgun (WGS) entry which is preliminary data.</text>
</comment>
<dbReference type="EMBL" id="BSXW01000358">
    <property type="protein sequence ID" value="GMF19926.1"/>
    <property type="molecule type" value="Genomic_DNA"/>
</dbReference>
<sequence length="216" mass="24301">MEFAVEEVVDGTPLAELMDERRISCRTQDLYSTCQLPGGWARLDENECIENFDELQSVDPLDCSRLVGDYFPADIPSWNSGIVAVVSLKPLISYTPRSTVTSLRDDKPRTPNEGAEEALERSMRVQRALGLFVVWDINGTDFSQQHAHQGAQWLLHQRCPGGRCAYVFIGDKPTWRDLYIACNEAEYMLEGKVGSRFIQGIELLEDGTTFEISMGT</sequence>
<protein>
    <submittedName>
        <fullName evidence="1">Unnamed protein product</fullName>
    </submittedName>
</protein>
<organism evidence="1 2">
    <name type="scientific">Phytophthora lilii</name>
    <dbReference type="NCBI Taxonomy" id="2077276"/>
    <lineage>
        <taxon>Eukaryota</taxon>
        <taxon>Sar</taxon>
        <taxon>Stramenopiles</taxon>
        <taxon>Oomycota</taxon>
        <taxon>Peronosporomycetes</taxon>
        <taxon>Peronosporales</taxon>
        <taxon>Peronosporaceae</taxon>
        <taxon>Phytophthora</taxon>
    </lineage>
</organism>
<dbReference type="AlphaFoldDB" id="A0A9W6TTZ4"/>
<gene>
    <name evidence="1" type="ORF">Plil01_000767600</name>
</gene>
<reference evidence="1" key="1">
    <citation type="submission" date="2023-04" db="EMBL/GenBank/DDBJ databases">
        <title>Phytophthora lilii NBRC 32176.</title>
        <authorList>
            <person name="Ichikawa N."/>
            <person name="Sato H."/>
            <person name="Tonouchi N."/>
        </authorList>
    </citation>
    <scope>NUCLEOTIDE SEQUENCE</scope>
    <source>
        <strain evidence="1">NBRC 32176</strain>
    </source>
</reference>
<accession>A0A9W6TTZ4</accession>